<organism evidence="3 4">
    <name type="scientific">Aliiglaciecola lipolytica E3</name>
    <dbReference type="NCBI Taxonomy" id="1127673"/>
    <lineage>
        <taxon>Bacteria</taxon>
        <taxon>Pseudomonadati</taxon>
        <taxon>Pseudomonadota</taxon>
        <taxon>Gammaproteobacteria</taxon>
        <taxon>Alteromonadales</taxon>
        <taxon>Alteromonadaceae</taxon>
        <taxon>Aliiglaciecola</taxon>
    </lineage>
</organism>
<dbReference type="RefSeq" id="WP_008845305.1">
    <property type="nucleotide sequence ID" value="NZ_BAEN01000058.1"/>
</dbReference>
<evidence type="ECO:0000313" key="4">
    <source>
        <dbReference type="Proteomes" id="UP000006334"/>
    </source>
</evidence>
<dbReference type="Proteomes" id="UP000006334">
    <property type="component" value="Unassembled WGS sequence"/>
</dbReference>
<dbReference type="PANTHER" id="PTHR40269:SF1">
    <property type="entry name" value="OUTER MEMBRANE PROTEIN"/>
    <property type="match status" value="1"/>
</dbReference>
<feature type="compositionally biased region" description="Polar residues" evidence="1">
    <location>
        <begin position="418"/>
        <end position="463"/>
    </location>
</feature>
<gene>
    <name evidence="3" type="ORF">GLIP_2879</name>
</gene>
<protein>
    <recommendedName>
        <fullName evidence="5">DUF3300 domain-containing protein</fullName>
    </recommendedName>
</protein>
<dbReference type="AlphaFoldDB" id="K6YW74"/>
<evidence type="ECO:0008006" key="5">
    <source>
        <dbReference type="Google" id="ProtNLM"/>
    </source>
</evidence>
<feature type="compositionally biased region" description="Low complexity" evidence="1">
    <location>
        <begin position="464"/>
        <end position="481"/>
    </location>
</feature>
<proteinExistence type="predicted"/>
<dbReference type="STRING" id="1127673.GLIP_2879"/>
<dbReference type="PANTHER" id="PTHR40269">
    <property type="entry name" value="OUTER MEMBRANE PROTEIN-RELATED"/>
    <property type="match status" value="1"/>
</dbReference>
<sequence length="488" mass="57976">MKSRTKYALVYLTVLTVTALLAINLAQAQESKDVVVVDSQSNQNTNESEQEFNYELDQAELDQMLAPIALYPDSVLSHILVASTYPLEVVQAARWRDKNQSLNEEEVMEAIAEQDWDPSVKALVPFHELLQQITEDLNWLQDLGDAFLINEEQVLSSVQGLRHKAYAQGSLENSEYIEVVEEDNDIVIQSTKTEVVYVPYYDTRIVYGNWWWHNYPPIYWHRPAHYYRHAGFYWSPRVYVRHSVFWGGFNWGNRYIVVNNHYSHRNYRRDDGVRRVNSNEYQRWQHNPNHRRGVRYNAHTPKVVYRVQDRHDNRRVNVSEGKARILDKSRPVQVRQREKDIKSDNRALRTQQKLQSQANRRNEYIDKNNKTTQRQRVERDNNKRENIRQVPAQSRNNVVNRSQDNVQQREPNRERVQRNNYNSSDVKVQNTNRSQSNVNTSSKQRYSNQKVHSTQRNVKSYSPNRSNVQRTVNRNQNRQINKGNRRER</sequence>
<feature type="signal peptide" evidence="2">
    <location>
        <begin position="1"/>
        <end position="28"/>
    </location>
</feature>
<evidence type="ECO:0000313" key="3">
    <source>
        <dbReference type="EMBL" id="GAC15500.1"/>
    </source>
</evidence>
<comment type="caution">
    <text evidence="3">The sequence shown here is derived from an EMBL/GenBank/DDBJ whole genome shotgun (WGS) entry which is preliminary data.</text>
</comment>
<keyword evidence="4" id="KW-1185">Reference proteome</keyword>
<feature type="compositionally biased region" description="Polar residues" evidence="1">
    <location>
        <begin position="391"/>
        <end position="409"/>
    </location>
</feature>
<reference evidence="3 4" key="1">
    <citation type="journal article" date="2017" name="Antonie Van Leeuwenhoek">
        <title>Rhizobium rhizosphaerae sp. nov., a novel species isolated from rice rhizosphere.</title>
        <authorList>
            <person name="Zhao J.J."/>
            <person name="Zhang J."/>
            <person name="Zhang R.J."/>
            <person name="Zhang C.W."/>
            <person name="Yin H.Q."/>
            <person name="Zhang X.X."/>
        </authorList>
    </citation>
    <scope>NUCLEOTIDE SEQUENCE [LARGE SCALE GENOMIC DNA]</scope>
    <source>
        <strain evidence="3 4">E3</strain>
    </source>
</reference>
<keyword evidence="2" id="KW-0732">Signal</keyword>
<evidence type="ECO:0000256" key="1">
    <source>
        <dbReference type="SAM" id="MobiDB-lite"/>
    </source>
</evidence>
<accession>K6YW74</accession>
<name>K6YW74_9ALTE</name>
<evidence type="ECO:0000256" key="2">
    <source>
        <dbReference type="SAM" id="SignalP"/>
    </source>
</evidence>
<dbReference type="EMBL" id="BAEN01000058">
    <property type="protein sequence ID" value="GAC15500.1"/>
    <property type="molecule type" value="Genomic_DNA"/>
</dbReference>
<feature type="chain" id="PRO_5003901534" description="DUF3300 domain-containing protein" evidence="2">
    <location>
        <begin position="29"/>
        <end position="488"/>
    </location>
</feature>
<dbReference type="OrthoDB" id="197257at2"/>
<feature type="compositionally biased region" description="Basic and acidic residues" evidence="1">
    <location>
        <begin position="360"/>
        <end position="387"/>
    </location>
</feature>
<feature type="region of interest" description="Disordered" evidence="1">
    <location>
        <begin position="351"/>
        <end position="488"/>
    </location>
</feature>
<dbReference type="InterPro" id="IPR021728">
    <property type="entry name" value="DUF3300"/>
</dbReference>
<dbReference type="eggNOG" id="COG3064">
    <property type="taxonomic scope" value="Bacteria"/>
</dbReference>
<dbReference type="Pfam" id="PF11737">
    <property type="entry name" value="DUF3300"/>
    <property type="match status" value="1"/>
</dbReference>